<keyword evidence="1" id="KW-0436">Ligase</keyword>
<keyword evidence="1" id="KW-0648">Protein biosynthesis</keyword>
<gene>
    <name evidence="1" type="primary">gatC</name>
    <name evidence="2" type="ORF">A3C24_04925</name>
</gene>
<comment type="catalytic activity">
    <reaction evidence="1">
        <text>L-aspartyl-tRNA(Asn) + L-glutamine + ATP + H2O = L-asparaginyl-tRNA(Asn) + L-glutamate + ADP + phosphate + 2 H(+)</text>
        <dbReference type="Rhea" id="RHEA:14513"/>
        <dbReference type="Rhea" id="RHEA-COMP:9674"/>
        <dbReference type="Rhea" id="RHEA-COMP:9677"/>
        <dbReference type="ChEBI" id="CHEBI:15377"/>
        <dbReference type="ChEBI" id="CHEBI:15378"/>
        <dbReference type="ChEBI" id="CHEBI:29985"/>
        <dbReference type="ChEBI" id="CHEBI:30616"/>
        <dbReference type="ChEBI" id="CHEBI:43474"/>
        <dbReference type="ChEBI" id="CHEBI:58359"/>
        <dbReference type="ChEBI" id="CHEBI:78515"/>
        <dbReference type="ChEBI" id="CHEBI:78516"/>
        <dbReference type="ChEBI" id="CHEBI:456216"/>
    </reaction>
</comment>
<dbReference type="Pfam" id="PF02686">
    <property type="entry name" value="GatC"/>
    <property type="match status" value="1"/>
</dbReference>
<dbReference type="EMBL" id="MFZM01000017">
    <property type="protein sequence ID" value="OGK23755.1"/>
    <property type="molecule type" value="Genomic_DNA"/>
</dbReference>
<dbReference type="GO" id="GO:0006412">
    <property type="term" value="P:translation"/>
    <property type="evidence" value="ECO:0007669"/>
    <property type="project" value="UniProtKB-UniRule"/>
</dbReference>
<dbReference type="Gene3D" id="1.10.20.60">
    <property type="entry name" value="Glu-tRNAGln amidotransferase C subunit, N-terminal domain"/>
    <property type="match status" value="1"/>
</dbReference>
<comment type="function">
    <text evidence="1">Allows the formation of correctly charged Asn-tRNA(Asn) or Gln-tRNA(Gln) through the transamidation of misacylated Asp-tRNA(Asn) or Glu-tRNA(Gln) in organisms which lack either or both of asparaginyl-tRNA or glutaminyl-tRNA synthetases. The reaction takes place in the presence of glutamine and ATP through an activated phospho-Asp-tRNA(Asn) or phospho-Glu-tRNA(Gln).</text>
</comment>
<comment type="catalytic activity">
    <reaction evidence="1">
        <text>L-glutamyl-tRNA(Gln) + L-glutamine + ATP + H2O = L-glutaminyl-tRNA(Gln) + L-glutamate + ADP + phosphate + H(+)</text>
        <dbReference type="Rhea" id="RHEA:17521"/>
        <dbReference type="Rhea" id="RHEA-COMP:9681"/>
        <dbReference type="Rhea" id="RHEA-COMP:9684"/>
        <dbReference type="ChEBI" id="CHEBI:15377"/>
        <dbReference type="ChEBI" id="CHEBI:15378"/>
        <dbReference type="ChEBI" id="CHEBI:29985"/>
        <dbReference type="ChEBI" id="CHEBI:30616"/>
        <dbReference type="ChEBI" id="CHEBI:43474"/>
        <dbReference type="ChEBI" id="CHEBI:58359"/>
        <dbReference type="ChEBI" id="CHEBI:78520"/>
        <dbReference type="ChEBI" id="CHEBI:78521"/>
        <dbReference type="ChEBI" id="CHEBI:456216"/>
    </reaction>
</comment>
<dbReference type="GO" id="GO:0050567">
    <property type="term" value="F:glutaminyl-tRNA synthase (glutamine-hydrolyzing) activity"/>
    <property type="evidence" value="ECO:0007669"/>
    <property type="project" value="UniProtKB-UniRule"/>
</dbReference>
<dbReference type="AlphaFoldDB" id="A0A1F7GY86"/>
<dbReference type="HAMAP" id="MF_00122">
    <property type="entry name" value="GatC"/>
    <property type="match status" value="1"/>
</dbReference>
<organism evidence="2 3">
    <name type="scientific">Candidatus Roizmanbacteria bacterium RIFCSPHIGHO2_02_FULL_37_24</name>
    <dbReference type="NCBI Taxonomy" id="1802037"/>
    <lineage>
        <taxon>Bacteria</taxon>
        <taxon>Candidatus Roizmaniibacteriota</taxon>
    </lineage>
</organism>
<dbReference type="GO" id="GO:0005524">
    <property type="term" value="F:ATP binding"/>
    <property type="evidence" value="ECO:0007669"/>
    <property type="project" value="UniProtKB-KW"/>
</dbReference>
<dbReference type="EC" id="6.3.5.-" evidence="1"/>
<dbReference type="GO" id="GO:0006450">
    <property type="term" value="P:regulation of translational fidelity"/>
    <property type="evidence" value="ECO:0007669"/>
    <property type="project" value="InterPro"/>
</dbReference>
<dbReference type="GO" id="GO:0050566">
    <property type="term" value="F:asparaginyl-tRNA synthase (glutamine-hydrolyzing) activity"/>
    <property type="evidence" value="ECO:0007669"/>
    <property type="project" value="RHEA"/>
</dbReference>
<dbReference type="InterPro" id="IPR036113">
    <property type="entry name" value="Asp/Glu-ADT_sf_sub_c"/>
</dbReference>
<name>A0A1F7GY86_9BACT</name>
<protein>
    <recommendedName>
        <fullName evidence="1">Aspartyl/glutamyl-tRNA(Asn/Gln) amidotransferase subunit C</fullName>
        <shortName evidence="1">Asp/Glu-ADT subunit C</shortName>
        <ecNumber evidence="1">6.3.5.-</ecNumber>
    </recommendedName>
</protein>
<evidence type="ECO:0000313" key="3">
    <source>
        <dbReference type="Proteomes" id="UP000177159"/>
    </source>
</evidence>
<dbReference type="NCBIfam" id="TIGR00135">
    <property type="entry name" value="gatC"/>
    <property type="match status" value="1"/>
</dbReference>
<evidence type="ECO:0000256" key="1">
    <source>
        <dbReference type="HAMAP-Rule" id="MF_00122"/>
    </source>
</evidence>
<dbReference type="PANTHER" id="PTHR15004:SF0">
    <property type="entry name" value="GLUTAMYL-TRNA(GLN) AMIDOTRANSFERASE SUBUNIT C, MITOCHONDRIAL"/>
    <property type="match status" value="1"/>
</dbReference>
<dbReference type="GO" id="GO:0070681">
    <property type="term" value="P:glutaminyl-tRNAGln biosynthesis via transamidation"/>
    <property type="evidence" value="ECO:0007669"/>
    <property type="project" value="TreeGrafter"/>
</dbReference>
<comment type="similarity">
    <text evidence="1">Belongs to the GatC family.</text>
</comment>
<comment type="caution">
    <text evidence="2">The sequence shown here is derived from an EMBL/GenBank/DDBJ whole genome shotgun (WGS) entry which is preliminary data.</text>
</comment>
<dbReference type="SUPFAM" id="SSF141000">
    <property type="entry name" value="Glu-tRNAGln amidotransferase C subunit"/>
    <property type="match status" value="1"/>
</dbReference>
<comment type="subunit">
    <text evidence="1">Heterotrimer of A, B and C subunits.</text>
</comment>
<evidence type="ECO:0000313" key="2">
    <source>
        <dbReference type="EMBL" id="OGK23755.1"/>
    </source>
</evidence>
<accession>A0A1F7GY86</accession>
<dbReference type="PANTHER" id="PTHR15004">
    <property type="entry name" value="GLUTAMYL-TRNA(GLN) AMIDOTRANSFERASE SUBUNIT C, MITOCHONDRIAL"/>
    <property type="match status" value="1"/>
</dbReference>
<sequence length="101" mass="11508">MADSVKKLTKEDIKHIAQLANLDIDNDELEAYSKQLTDSLHYVENLEDIDTSGVPDTFFTTHAKNSMQEDVIDESVTLPQEEVLQNAPKKRNGYFVVKRIL</sequence>
<dbReference type="Proteomes" id="UP000177159">
    <property type="component" value="Unassembled WGS sequence"/>
</dbReference>
<keyword evidence="1" id="KW-0547">Nucleotide-binding</keyword>
<dbReference type="InterPro" id="IPR003837">
    <property type="entry name" value="GatC"/>
</dbReference>
<keyword evidence="1" id="KW-0067">ATP-binding</keyword>
<reference evidence="2 3" key="1">
    <citation type="journal article" date="2016" name="Nat. Commun.">
        <title>Thousands of microbial genomes shed light on interconnected biogeochemical processes in an aquifer system.</title>
        <authorList>
            <person name="Anantharaman K."/>
            <person name="Brown C.T."/>
            <person name="Hug L.A."/>
            <person name="Sharon I."/>
            <person name="Castelle C.J."/>
            <person name="Probst A.J."/>
            <person name="Thomas B.C."/>
            <person name="Singh A."/>
            <person name="Wilkins M.J."/>
            <person name="Karaoz U."/>
            <person name="Brodie E.L."/>
            <person name="Williams K.H."/>
            <person name="Hubbard S.S."/>
            <person name="Banfield J.F."/>
        </authorList>
    </citation>
    <scope>NUCLEOTIDE SEQUENCE [LARGE SCALE GENOMIC DNA]</scope>
</reference>
<proteinExistence type="inferred from homology"/>